<evidence type="ECO:0000256" key="10">
    <source>
        <dbReference type="ARBA" id="ARBA00022729"/>
    </source>
</evidence>
<evidence type="ECO:0000256" key="17">
    <source>
        <dbReference type="ARBA" id="ARBA00023180"/>
    </source>
</evidence>
<keyword evidence="12" id="KW-0256">Endoplasmic reticulum</keyword>
<evidence type="ECO:0000256" key="4">
    <source>
        <dbReference type="ARBA" id="ARBA00004613"/>
    </source>
</evidence>
<dbReference type="SUPFAM" id="SSF53187">
    <property type="entry name" value="Zn-dependent exopeptidases"/>
    <property type="match status" value="1"/>
</dbReference>
<dbReference type="GO" id="GO:0004180">
    <property type="term" value="F:carboxypeptidase activity"/>
    <property type="evidence" value="ECO:0007669"/>
    <property type="project" value="UniProtKB-KW"/>
</dbReference>
<evidence type="ECO:0000256" key="20">
    <source>
        <dbReference type="ARBA" id="ARBA00033328"/>
    </source>
</evidence>
<dbReference type="EMBL" id="CP118166">
    <property type="protein sequence ID" value="WDI32994.1"/>
    <property type="molecule type" value="Genomic_DNA"/>
</dbReference>
<evidence type="ECO:0000256" key="11">
    <source>
        <dbReference type="ARBA" id="ARBA00022801"/>
    </source>
</evidence>
<evidence type="ECO:0000256" key="14">
    <source>
        <dbReference type="ARBA" id="ARBA00023034"/>
    </source>
</evidence>
<dbReference type="Gene3D" id="3.50.30.30">
    <property type="match status" value="1"/>
</dbReference>
<evidence type="ECO:0000256" key="5">
    <source>
        <dbReference type="ARBA" id="ARBA00014116"/>
    </source>
</evidence>
<evidence type="ECO:0000256" key="7">
    <source>
        <dbReference type="ARBA" id="ARBA00022645"/>
    </source>
</evidence>
<dbReference type="InterPro" id="IPR039866">
    <property type="entry name" value="CPQ"/>
</dbReference>
<evidence type="ECO:0000256" key="9">
    <source>
        <dbReference type="ARBA" id="ARBA00022723"/>
    </source>
</evidence>
<keyword evidence="16" id="KW-0865">Zymogen</keyword>
<dbReference type="AlphaFoldDB" id="A0AAE9ZDI3"/>
<keyword evidence="18" id="KW-0458">Lysosome</keyword>
<dbReference type="Gene3D" id="3.40.630.10">
    <property type="entry name" value="Zn peptidases"/>
    <property type="match status" value="1"/>
</dbReference>
<dbReference type="GO" id="GO:0005576">
    <property type="term" value="C:extracellular region"/>
    <property type="evidence" value="ECO:0007669"/>
    <property type="project" value="UniProtKB-SubCell"/>
</dbReference>
<keyword evidence="7" id="KW-0121">Carboxypeptidase</keyword>
<feature type="domain" description="Peptidase M28" evidence="22">
    <location>
        <begin position="261"/>
        <end position="448"/>
    </location>
</feature>
<protein>
    <recommendedName>
        <fullName evidence="5">Carboxypeptidase Q</fullName>
    </recommendedName>
    <alternativeName>
        <fullName evidence="20">Plasma glutamate carboxypeptidase</fullName>
    </alternativeName>
</protein>
<evidence type="ECO:0000313" key="23">
    <source>
        <dbReference type="EMBL" id="WDI32994.1"/>
    </source>
</evidence>
<dbReference type="GO" id="GO:0070573">
    <property type="term" value="F:metallodipeptidase activity"/>
    <property type="evidence" value="ECO:0007669"/>
    <property type="project" value="InterPro"/>
</dbReference>
<dbReference type="GO" id="GO:0006508">
    <property type="term" value="P:proteolysis"/>
    <property type="evidence" value="ECO:0007669"/>
    <property type="project" value="UniProtKB-KW"/>
</dbReference>
<evidence type="ECO:0000259" key="22">
    <source>
        <dbReference type="Pfam" id="PF04389"/>
    </source>
</evidence>
<dbReference type="Pfam" id="PF04389">
    <property type="entry name" value="Peptidase_M28"/>
    <property type="match status" value="1"/>
</dbReference>
<dbReference type="PANTHER" id="PTHR12053">
    <property type="entry name" value="PROTEASE FAMILY M28 PLASMA GLUTAMATE CARBOXYPEPTIDASE-RELATED"/>
    <property type="match status" value="1"/>
</dbReference>
<keyword evidence="11" id="KW-0378">Hydrolase</keyword>
<evidence type="ECO:0000256" key="15">
    <source>
        <dbReference type="ARBA" id="ARBA00023049"/>
    </source>
</evidence>
<dbReference type="GO" id="GO:0046872">
    <property type="term" value="F:metal ion binding"/>
    <property type="evidence" value="ECO:0007669"/>
    <property type="project" value="UniProtKB-KW"/>
</dbReference>
<proteinExistence type="predicted"/>
<sequence>MKTFVAAAFVASLSVAAAVAQSPELSSQQQRTVDRLIDQGLEDDVGWELLESLTTEIGPRLGGSPDEARAREWGARKLKQLGFKNVRIETFEMPYWERVTETAEIVSPYPQELKITALGNSVATPEGGVAAEVVRFRTLLDLQDAPLEGYEGKIIFVDEVMSRTQDGSGYGWAVAKRSGAANEAAKRGAVAAIIRSAGTSHGRTPHTGNMRYSDDVSPVPIAALSNPDADLLGLAMKRADGPVTVSVDISVHTKTVVESGNVIGEIPGKSDEIILIGGHLDSWDLGTGAVDDGAGIAITTAAAKLIDDLPGKPNRTIRVIMWGSEEVGLLGAFAYAEAHADELDRHLLASESDFGAGKVWQFRTGFAEEHLPKAQVYQKALRRLGIGPGNNQAGGGPDVTPLRRAGVPVFRLYQDGSDYFDLHHTMEDTLDKVDPEALRQNIAAWAATVYVASELEGDYRASESE</sequence>
<dbReference type="GO" id="GO:0005764">
    <property type="term" value="C:lysosome"/>
    <property type="evidence" value="ECO:0007669"/>
    <property type="project" value="UniProtKB-SubCell"/>
</dbReference>
<evidence type="ECO:0000256" key="1">
    <source>
        <dbReference type="ARBA" id="ARBA00004240"/>
    </source>
</evidence>
<comment type="subcellular location">
    <subcellularLocation>
        <location evidence="1">Endoplasmic reticulum</location>
    </subcellularLocation>
    <subcellularLocation>
        <location evidence="3">Golgi apparatus</location>
    </subcellularLocation>
    <subcellularLocation>
        <location evidence="2">Lysosome</location>
    </subcellularLocation>
    <subcellularLocation>
        <location evidence="4">Secreted</location>
    </subcellularLocation>
</comment>
<dbReference type="KEGG" id="hfl:PUV54_07260"/>
<evidence type="ECO:0000256" key="18">
    <source>
        <dbReference type="ARBA" id="ARBA00023228"/>
    </source>
</evidence>
<keyword evidence="8" id="KW-0645">Protease</keyword>
<evidence type="ECO:0000313" key="24">
    <source>
        <dbReference type="Proteomes" id="UP001214043"/>
    </source>
</evidence>
<keyword evidence="17" id="KW-0325">Glycoprotein</keyword>
<dbReference type="InterPro" id="IPR007484">
    <property type="entry name" value="Peptidase_M28"/>
</dbReference>
<feature type="chain" id="PRO_5042145283" description="Carboxypeptidase Q" evidence="21">
    <location>
        <begin position="18"/>
        <end position="465"/>
    </location>
</feature>
<dbReference type="RefSeq" id="WP_274494950.1">
    <property type="nucleotide sequence ID" value="NZ_CP118166.1"/>
</dbReference>
<evidence type="ECO:0000256" key="3">
    <source>
        <dbReference type="ARBA" id="ARBA00004555"/>
    </source>
</evidence>
<evidence type="ECO:0000256" key="6">
    <source>
        <dbReference type="ARBA" id="ARBA00022525"/>
    </source>
</evidence>
<evidence type="ECO:0000256" key="12">
    <source>
        <dbReference type="ARBA" id="ARBA00022824"/>
    </source>
</evidence>
<keyword evidence="10 21" id="KW-0732">Signal</keyword>
<dbReference type="Proteomes" id="UP001214043">
    <property type="component" value="Chromosome"/>
</dbReference>
<organism evidence="23 24">
    <name type="scientific">Hyphococcus flavus</name>
    <dbReference type="NCBI Taxonomy" id="1866326"/>
    <lineage>
        <taxon>Bacteria</taxon>
        <taxon>Pseudomonadati</taxon>
        <taxon>Pseudomonadota</taxon>
        <taxon>Alphaproteobacteria</taxon>
        <taxon>Parvularculales</taxon>
        <taxon>Parvularculaceae</taxon>
        <taxon>Hyphococcus</taxon>
    </lineage>
</organism>
<keyword evidence="15" id="KW-0482">Metalloprotease</keyword>
<keyword evidence="14" id="KW-0333">Golgi apparatus</keyword>
<evidence type="ECO:0000256" key="16">
    <source>
        <dbReference type="ARBA" id="ARBA00023145"/>
    </source>
</evidence>
<evidence type="ECO:0000256" key="2">
    <source>
        <dbReference type="ARBA" id="ARBA00004371"/>
    </source>
</evidence>
<dbReference type="PANTHER" id="PTHR12053:SF3">
    <property type="entry name" value="CARBOXYPEPTIDASE Q"/>
    <property type="match status" value="1"/>
</dbReference>
<keyword evidence="24" id="KW-1185">Reference proteome</keyword>
<evidence type="ECO:0000256" key="19">
    <source>
        <dbReference type="ARBA" id="ARBA00025833"/>
    </source>
</evidence>
<name>A0AAE9ZDI3_9PROT</name>
<evidence type="ECO:0000256" key="13">
    <source>
        <dbReference type="ARBA" id="ARBA00022833"/>
    </source>
</evidence>
<comment type="subunit">
    <text evidence="19">Homodimer. The monomeric form is inactive while the homodimer is active.</text>
</comment>
<feature type="signal peptide" evidence="21">
    <location>
        <begin position="1"/>
        <end position="17"/>
    </location>
</feature>
<accession>A0AAE9ZDI3</accession>
<keyword evidence="13" id="KW-0862">Zinc</keyword>
<keyword evidence="9" id="KW-0479">Metal-binding</keyword>
<reference evidence="23" key="1">
    <citation type="submission" date="2023-02" db="EMBL/GenBank/DDBJ databases">
        <title>Genome sequence of Hyphococcus flavus.</title>
        <authorList>
            <person name="Rong J.-C."/>
            <person name="Zhao Q."/>
            <person name="Yi M."/>
            <person name="Wu J.-Y."/>
        </authorList>
    </citation>
    <scope>NUCLEOTIDE SEQUENCE</scope>
    <source>
        <strain evidence="23">MCCC 1K03223</strain>
    </source>
</reference>
<gene>
    <name evidence="23" type="ORF">PUV54_07260</name>
</gene>
<evidence type="ECO:0000256" key="8">
    <source>
        <dbReference type="ARBA" id="ARBA00022670"/>
    </source>
</evidence>
<keyword evidence="6" id="KW-0964">Secreted</keyword>
<evidence type="ECO:0000256" key="21">
    <source>
        <dbReference type="SAM" id="SignalP"/>
    </source>
</evidence>